<feature type="coiled-coil region" evidence="1">
    <location>
        <begin position="147"/>
        <end position="174"/>
    </location>
</feature>
<keyword evidence="1" id="KW-0175">Coiled coil</keyword>
<accession>A0A371XG15</accession>
<sequence length="212" mass="23910">MSVKPFDLAMTFDPEVLWPDANDCPDWPLMDENSRRMNPSFSRFDAENRLKRLRYMLNKGTEDLRPPTKAEAEQAKELLFEAGTAPNWRWVALGFKGMRPARRDNDAAEMVLEAVHVRGWLRKLDERAASAAKATAAREQDRLKFAVSTYVDNVEGLKAELASLEEAAARHAQRAADEQAFNRANAIRQSLQWDRSAAVVAAKQLGIELPAE</sequence>
<name>A0A371XG15_9HYPH</name>
<dbReference type="EMBL" id="QURN01000005">
    <property type="protein sequence ID" value="RFC68161.1"/>
    <property type="molecule type" value="Genomic_DNA"/>
</dbReference>
<evidence type="ECO:0000256" key="1">
    <source>
        <dbReference type="SAM" id="Coils"/>
    </source>
</evidence>
<reference evidence="3" key="1">
    <citation type="submission" date="2018-08" db="EMBL/GenBank/DDBJ databases">
        <authorList>
            <person name="Im W.T."/>
        </authorList>
    </citation>
    <scope>NUCLEOTIDE SEQUENCE [LARGE SCALE GENOMIC DNA]</scope>
    <source>
        <strain evidence="3">LA-28</strain>
    </source>
</reference>
<evidence type="ECO:0000313" key="3">
    <source>
        <dbReference type="Proteomes" id="UP000262379"/>
    </source>
</evidence>
<comment type="caution">
    <text evidence="2">The sequence shown here is derived from an EMBL/GenBank/DDBJ whole genome shotgun (WGS) entry which is preliminary data.</text>
</comment>
<dbReference type="AlphaFoldDB" id="A0A371XG15"/>
<proteinExistence type="predicted"/>
<gene>
    <name evidence="2" type="ORF">DY251_07755</name>
</gene>
<evidence type="ECO:0000313" key="2">
    <source>
        <dbReference type="EMBL" id="RFC68161.1"/>
    </source>
</evidence>
<organism evidence="2 3">
    <name type="scientific">Mesorhizobium denitrificans</name>
    <dbReference type="NCBI Taxonomy" id="2294114"/>
    <lineage>
        <taxon>Bacteria</taxon>
        <taxon>Pseudomonadati</taxon>
        <taxon>Pseudomonadota</taxon>
        <taxon>Alphaproteobacteria</taxon>
        <taxon>Hyphomicrobiales</taxon>
        <taxon>Phyllobacteriaceae</taxon>
        <taxon>Mesorhizobium</taxon>
    </lineage>
</organism>
<keyword evidence="3" id="KW-1185">Reference proteome</keyword>
<protein>
    <submittedName>
        <fullName evidence="2">Uncharacterized protein</fullName>
    </submittedName>
</protein>
<dbReference type="Proteomes" id="UP000262379">
    <property type="component" value="Unassembled WGS sequence"/>
</dbReference>
<dbReference type="RefSeq" id="WP_116623304.1">
    <property type="nucleotide sequence ID" value="NZ_QURN01000005.1"/>
</dbReference>